<feature type="region of interest" description="Disordered" evidence="1">
    <location>
        <begin position="123"/>
        <end position="182"/>
    </location>
</feature>
<name>A0A371CL27_9APHY</name>
<keyword evidence="3" id="KW-1185">Reference proteome</keyword>
<evidence type="ECO:0000256" key="1">
    <source>
        <dbReference type="SAM" id="MobiDB-lite"/>
    </source>
</evidence>
<dbReference type="Proteomes" id="UP000256964">
    <property type="component" value="Unassembled WGS sequence"/>
</dbReference>
<evidence type="ECO:0000313" key="3">
    <source>
        <dbReference type="Proteomes" id="UP000256964"/>
    </source>
</evidence>
<reference evidence="2 3" key="1">
    <citation type="journal article" date="2018" name="Biotechnol. Biofuels">
        <title>Integrative visual omics of the white-rot fungus Polyporus brumalis exposes the biotechnological potential of its oxidative enzymes for delignifying raw plant biomass.</title>
        <authorList>
            <person name="Miyauchi S."/>
            <person name="Rancon A."/>
            <person name="Drula E."/>
            <person name="Hage H."/>
            <person name="Chaduli D."/>
            <person name="Favel A."/>
            <person name="Grisel S."/>
            <person name="Henrissat B."/>
            <person name="Herpoel-Gimbert I."/>
            <person name="Ruiz-Duenas F.J."/>
            <person name="Chevret D."/>
            <person name="Hainaut M."/>
            <person name="Lin J."/>
            <person name="Wang M."/>
            <person name="Pangilinan J."/>
            <person name="Lipzen A."/>
            <person name="Lesage-Meessen L."/>
            <person name="Navarro D."/>
            <person name="Riley R."/>
            <person name="Grigoriev I.V."/>
            <person name="Zhou S."/>
            <person name="Raouche S."/>
            <person name="Rosso M.N."/>
        </authorList>
    </citation>
    <scope>NUCLEOTIDE SEQUENCE [LARGE SCALE GENOMIC DNA]</scope>
    <source>
        <strain evidence="2 3">BRFM 1820</strain>
    </source>
</reference>
<dbReference type="EMBL" id="KZ857528">
    <property type="protein sequence ID" value="RDX40986.1"/>
    <property type="molecule type" value="Genomic_DNA"/>
</dbReference>
<protein>
    <submittedName>
        <fullName evidence="2">Uncharacterized protein</fullName>
    </submittedName>
</protein>
<accession>A0A371CL27</accession>
<organism evidence="2 3">
    <name type="scientific">Lentinus brumalis</name>
    <dbReference type="NCBI Taxonomy" id="2498619"/>
    <lineage>
        <taxon>Eukaryota</taxon>
        <taxon>Fungi</taxon>
        <taxon>Dikarya</taxon>
        <taxon>Basidiomycota</taxon>
        <taxon>Agaricomycotina</taxon>
        <taxon>Agaricomycetes</taxon>
        <taxon>Polyporales</taxon>
        <taxon>Polyporaceae</taxon>
        <taxon>Lentinus</taxon>
    </lineage>
</organism>
<dbReference type="AlphaFoldDB" id="A0A371CL27"/>
<proteinExistence type="predicted"/>
<sequence length="182" mass="19877">MPLPLRAEITPARTTPRALRTRVFRSPSTRRTAPSSSCDAALGTTYPTRAHQLHRTAHPRCDPNQPRRIPSSLYATSASAVLGQHILPTSIQPLPPPDASQNALTLHRFPVRYKVCAITVTDAPAGPRDPRYPPPHAAPASSDFTPGHGPPWQVSAVLPHRASKTPSVGSRVWRAANRRRHE</sequence>
<evidence type="ECO:0000313" key="2">
    <source>
        <dbReference type="EMBL" id="RDX40986.1"/>
    </source>
</evidence>
<gene>
    <name evidence="2" type="ORF">OH76DRAFT_275996</name>
</gene>